<evidence type="ECO:0000256" key="3">
    <source>
        <dbReference type="ARBA" id="ARBA00022723"/>
    </source>
</evidence>
<dbReference type="GO" id="GO:0020037">
    <property type="term" value="F:heme binding"/>
    <property type="evidence" value="ECO:0007669"/>
    <property type="project" value="InterPro"/>
</dbReference>
<evidence type="ECO:0000313" key="9">
    <source>
        <dbReference type="EMBL" id="MBJ3776864.1"/>
    </source>
</evidence>
<keyword evidence="4" id="KW-0249">Electron transport</keyword>
<dbReference type="PANTHER" id="PTHR11961">
    <property type="entry name" value="CYTOCHROME C"/>
    <property type="match status" value="1"/>
</dbReference>
<keyword evidence="2 6" id="KW-0349">Heme</keyword>
<dbReference type="InterPro" id="IPR002327">
    <property type="entry name" value="Cyt_c_1A/1B"/>
</dbReference>
<evidence type="ECO:0000256" key="1">
    <source>
        <dbReference type="ARBA" id="ARBA00022448"/>
    </source>
</evidence>
<dbReference type="GO" id="GO:0046872">
    <property type="term" value="F:metal ion binding"/>
    <property type="evidence" value="ECO:0007669"/>
    <property type="project" value="UniProtKB-KW"/>
</dbReference>
<dbReference type="InterPro" id="IPR036909">
    <property type="entry name" value="Cyt_c-like_dom_sf"/>
</dbReference>
<comment type="caution">
    <text evidence="9">The sequence shown here is derived from an EMBL/GenBank/DDBJ whole genome shotgun (WGS) entry which is preliminary data.</text>
</comment>
<dbReference type="Gene3D" id="1.10.760.10">
    <property type="entry name" value="Cytochrome c-like domain"/>
    <property type="match status" value="1"/>
</dbReference>
<evidence type="ECO:0000259" key="8">
    <source>
        <dbReference type="PROSITE" id="PS51007"/>
    </source>
</evidence>
<protein>
    <submittedName>
        <fullName evidence="9">Cytochrome c family protein</fullName>
    </submittedName>
</protein>
<gene>
    <name evidence="9" type="ORF">JCR33_14250</name>
</gene>
<dbReference type="SUPFAM" id="SSF46626">
    <property type="entry name" value="Cytochrome c"/>
    <property type="match status" value="1"/>
</dbReference>
<evidence type="ECO:0000256" key="2">
    <source>
        <dbReference type="ARBA" id="ARBA00022617"/>
    </source>
</evidence>
<dbReference type="InterPro" id="IPR009056">
    <property type="entry name" value="Cyt_c-like_dom"/>
</dbReference>
<feature type="compositionally biased region" description="Pro residues" evidence="7">
    <location>
        <begin position="171"/>
        <end position="181"/>
    </location>
</feature>
<feature type="domain" description="Cytochrome c" evidence="8">
    <location>
        <begin position="67"/>
        <end position="169"/>
    </location>
</feature>
<evidence type="ECO:0000256" key="6">
    <source>
        <dbReference type="PROSITE-ProRule" id="PRU00433"/>
    </source>
</evidence>
<organism evidence="9 10">
    <name type="scientific">Acuticoccus mangrovi</name>
    <dbReference type="NCBI Taxonomy" id="2796142"/>
    <lineage>
        <taxon>Bacteria</taxon>
        <taxon>Pseudomonadati</taxon>
        <taxon>Pseudomonadota</taxon>
        <taxon>Alphaproteobacteria</taxon>
        <taxon>Hyphomicrobiales</taxon>
        <taxon>Amorphaceae</taxon>
        <taxon>Acuticoccus</taxon>
    </lineage>
</organism>
<evidence type="ECO:0000256" key="5">
    <source>
        <dbReference type="ARBA" id="ARBA00023004"/>
    </source>
</evidence>
<name>A0A934MM15_9HYPH</name>
<sequence length="216" mass="22137">MDAFELNKILGAVLGALVFVMGLSVLSEIIFAPHGLDTPGYLINIDDSSAAAEAPKEVPFAVLLQQGDAGAGKAGARVCGACHNFEEGGPNGIGPHLWGVVGRPIASAEGFNYSSALKEYGADKTWSYDELNGFIHAPQQDVPGTIMGFAGIKNDQDRANVVLFLKSISPDAPPLPEPPAAEEPAADEAAAEEATAAAGDAEPAATEEAEPAPSAN</sequence>
<dbReference type="AlphaFoldDB" id="A0A934MM15"/>
<evidence type="ECO:0000256" key="7">
    <source>
        <dbReference type="SAM" id="MobiDB-lite"/>
    </source>
</evidence>
<feature type="region of interest" description="Disordered" evidence="7">
    <location>
        <begin position="168"/>
        <end position="216"/>
    </location>
</feature>
<dbReference type="EMBL" id="JAEKJA010000011">
    <property type="protein sequence ID" value="MBJ3776864.1"/>
    <property type="molecule type" value="Genomic_DNA"/>
</dbReference>
<evidence type="ECO:0000256" key="4">
    <source>
        <dbReference type="ARBA" id="ARBA00022982"/>
    </source>
</evidence>
<keyword evidence="10" id="KW-1185">Reference proteome</keyword>
<dbReference type="RefSeq" id="WP_198882763.1">
    <property type="nucleotide sequence ID" value="NZ_JAEKJA010000011.1"/>
</dbReference>
<dbReference type="Proteomes" id="UP000609531">
    <property type="component" value="Unassembled WGS sequence"/>
</dbReference>
<dbReference type="GO" id="GO:0009055">
    <property type="term" value="F:electron transfer activity"/>
    <property type="evidence" value="ECO:0007669"/>
    <property type="project" value="InterPro"/>
</dbReference>
<dbReference type="PRINTS" id="PR00604">
    <property type="entry name" value="CYTCHRMECIAB"/>
</dbReference>
<accession>A0A934MM15</accession>
<reference evidence="9" key="1">
    <citation type="submission" date="2020-12" db="EMBL/GenBank/DDBJ databases">
        <title>Bacterial taxonomy.</title>
        <authorList>
            <person name="Pan X."/>
        </authorList>
    </citation>
    <scope>NUCLEOTIDE SEQUENCE</scope>
    <source>
        <strain evidence="9">B2012</strain>
    </source>
</reference>
<feature type="compositionally biased region" description="Low complexity" evidence="7">
    <location>
        <begin position="192"/>
        <end position="204"/>
    </location>
</feature>
<proteinExistence type="predicted"/>
<keyword evidence="1" id="KW-0813">Transport</keyword>
<evidence type="ECO:0000313" key="10">
    <source>
        <dbReference type="Proteomes" id="UP000609531"/>
    </source>
</evidence>
<dbReference type="PROSITE" id="PS51007">
    <property type="entry name" value="CYTC"/>
    <property type="match status" value="1"/>
</dbReference>
<keyword evidence="3 6" id="KW-0479">Metal-binding</keyword>
<keyword evidence="5 6" id="KW-0408">Iron</keyword>